<keyword evidence="1 2" id="KW-0732">Signal</keyword>
<gene>
    <name evidence="4" type="ORF">EBB45_17750</name>
</gene>
<dbReference type="PROSITE" id="PS51272">
    <property type="entry name" value="SLH"/>
    <property type="match status" value="3"/>
</dbReference>
<dbReference type="InterPro" id="IPR001119">
    <property type="entry name" value="SLH_dom"/>
</dbReference>
<dbReference type="AlphaFoldDB" id="A0A3N9U9D0"/>
<feature type="domain" description="SLH" evidence="3">
    <location>
        <begin position="97"/>
        <end position="166"/>
    </location>
</feature>
<dbReference type="RefSeq" id="WP_124766690.1">
    <property type="nucleotide sequence ID" value="NZ_JAFBDY010000023.1"/>
</dbReference>
<keyword evidence="5" id="KW-1185">Reference proteome</keyword>
<accession>A0A3N9U9D0</accession>
<dbReference type="PANTHER" id="PTHR43308:SF5">
    <property type="entry name" value="S-LAYER PROTEIN _ PEPTIDOGLYCAN ENDO-BETA-N-ACETYLGLUCOSAMINIDASE"/>
    <property type="match status" value="1"/>
</dbReference>
<dbReference type="EMBL" id="RRCT01000025">
    <property type="protein sequence ID" value="RQW73208.1"/>
    <property type="molecule type" value="Genomic_DNA"/>
</dbReference>
<dbReference type="InterPro" id="IPR051465">
    <property type="entry name" value="Cell_Envelope_Struct_Comp"/>
</dbReference>
<dbReference type="Proteomes" id="UP000274033">
    <property type="component" value="Unassembled WGS sequence"/>
</dbReference>
<evidence type="ECO:0000313" key="4">
    <source>
        <dbReference type="EMBL" id="RQW73208.1"/>
    </source>
</evidence>
<dbReference type="Pfam" id="PF00395">
    <property type="entry name" value="SLH"/>
    <property type="match status" value="3"/>
</dbReference>
<evidence type="ECO:0000256" key="1">
    <source>
        <dbReference type="ARBA" id="ARBA00022729"/>
    </source>
</evidence>
<protein>
    <submittedName>
        <fullName evidence="4">S-layer homology domain-containing protein</fullName>
    </submittedName>
</protein>
<feature type="signal peptide" evidence="2">
    <location>
        <begin position="1"/>
        <end position="30"/>
    </location>
</feature>
<evidence type="ECO:0000313" key="5">
    <source>
        <dbReference type="Proteomes" id="UP000274033"/>
    </source>
</evidence>
<feature type="chain" id="PRO_5017946326" evidence="2">
    <location>
        <begin position="31"/>
        <end position="345"/>
    </location>
</feature>
<organism evidence="4 5">
    <name type="scientific">Lysinibacillus composti</name>
    <dbReference type="NCBI Taxonomy" id="720633"/>
    <lineage>
        <taxon>Bacteria</taxon>
        <taxon>Bacillati</taxon>
        <taxon>Bacillota</taxon>
        <taxon>Bacilli</taxon>
        <taxon>Bacillales</taxon>
        <taxon>Bacillaceae</taxon>
        <taxon>Lysinibacillus</taxon>
    </lineage>
</organism>
<proteinExistence type="predicted"/>
<sequence>MEKIKKVTKALATIGLVGGIALSSVGNASAAQVHYKDVKKADNFYTSVEYLLSEDAISKTLPNFRPYENITRGQFASIFAKVLEERLDDVSTYDFWKKTDFKDVPNTHQFNQYVEKLVGNSIMGGLISPFNRGGGIFGVNESLTRGQMAGILVKAYRIPLINAEIYKENGGKVSDIFDGKRFKGQWGLQLATLEYLGVMSGYGDGSYKPNAPIKRSQFANMLYKIENNMNAIIPDNHFTEELNKLGVSEEAAIKSIKDLKDNNVINYIGSYDHYVAYETVDPHTLYFVMDIQKEGEVLLEDLNIKMIVSKSTYTFYGYDFTFEKVETQQPTAPAEDPTTENTNAE</sequence>
<reference evidence="4 5" key="1">
    <citation type="journal article" date="2013" name="J. Microbiol.">
        <title>Lysinibacillus chungkukjangi sp. nov., isolated from Chungkukjang, Korean fermented soybean food.</title>
        <authorList>
            <person name="Kim S.J."/>
            <person name="Jang Y.H."/>
            <person name="Hamada M."/>
            <person name="Ahn J.H."/>
            <person name="Weon H.Y."/>
            <person name="Suzuki K."/>
            <person name="Whang K.S."/>
            <person name="Kwon S.W."/>
        </authorList>
    </citation>
    <scope>NUCLEOTIDE SEQUENCE [LARGE SCALE GENOMIC DNA]</scope>
    <source>
        <strain evidence="4 5">MCCC 1A12701</strain>
    </source>
</reference>
<name>A0A3N9U9D0_9BACI</name>
<evidence type="ECO:0000256" key="2">
    <source>
        <dbReference type="SAM" id="SignalP"/>
    </source>
</evidence>
<dbReference type="PANTHER" id="PTHR43308">
    <property type="entry name" value="OUTER MEMBRANE PROTEIN ALPHA-RELATED"/>
    <property type="match status" value="1"/>
</dbReference>
<dbReference type="OrthoDB" id="2739392at2"/>
<comment type="caution">
    <text evidence="4">The sequence shown here is derived from an EMBL/GenBank/DDBJ whole genome shotgun (WGS) entry which is preliminary data.</text>
</comment>
<feature type="domain" description="SLH" evidence="3">
    <location>
        <begin position="31"/>
        <end position="93"/>
    </location>
</feature>
<evidence type="ECO:0000259" key="3">
    <source>
        <dbReference type="PROSITE" id="PS51272"/>
    </source>
</evidence>
<feature type="domain" description="SLH" evidence="3">
    <location>
        <begin position="173"/>
        <end position="236"/>
    </location>
</feature>